<accession>A0A0D2LMG3</accession>
<dbReference type="GeneID" id="25732579"/>
<feature type="region of interest" description="Disordered" evidence="1">
    <location>
        <begin position="173"/>
        <end position="204"/>
    </location>
</feature>
<gene>
    <name evidence="2" type="ORF">MNEG_14965</name>
</gene>
<feature type="compositionally biased region" description="Gly residues" evidence="1">
    <location>
        <begin position="184"/>
        <end position="194"/>
    </location>
</feature>
<proteinExistence type="predicted"/>
<dbReference type="Proteomes" id="UP000054498">
    <property type="component" value="Unassembled WGS sequence"/>
</dbReference>
<feature type="compositionally biased region" description="Low complexity" evidence="1">
    <location>
        <begin position="173"/>
        <end position="183"/>
    </location>
</feature>
<sequence>MVGHSAVEEREALAARQQLREEGGGGEHEGSARHRGARGGKKSATAAARGGGRGGGAGPAQVKSAGGAAAAVKVEGVSRADGRVGVEPPSAPSEDEEAHRGRGGGSARATSLLEGEDPDDVFFGYSVEKPPPLDRLWLPCCALLEIAAQHGAGPREMAERLLAMGPDELRRTAAAARAAAPAGRSGGAGAGAGGRLPLPGTVAAPVAAKQEDSLDLL</sequence>
<keyword evidence="3" id="KW-1185">Reference proteome</keyword>
<reference evidence="2 3" key="1">
    <citation type="journal article" date="2013" name="BMC Genomics">
        <title>Reconstruction of the lipid metabolism for the microalga Monoraphidium neglectum from its genome sequence reveals characteristics suitable for biofuel production.</title>
        <authorList>
            <person name="Bogen C."/>
            <person name="Al-Dilaimi A."/>
            <person name="Albersmeier A."/>
            <person name="Wichmann J."/>
            <person name="Grundmann M."/>
            <person name="Rupp O."/>
            <person name="Lauersen K.J."/>
            <person name="Blifernez-Klassen O."/>
            <person name="Kalinowski J."/>
            <person name="Goesmann A."/>
            <person name="Mussgnug J.H."/>
            <person name="Kruse O."/>
        </authorList>
    </citation>
    <scope>NUCLEOTIDE SEQUENCE [LARGE SCALE GENOMIC DNA]</scope>
    <source>
        <strain evidence="2 3">SAG 48.87</strain>
    </source>
</reference>
<dbReference type="KEGG" id="mng:MNEG_14965"/>
<evidence type="ECO:0000313" key="2">
    <source>
        <dbReference type="EMBL" id="KIY92999.1"/>
    </source>
</evidence>
<feature type="compositionally biased region" description="Low complexity" evidence="1">
    <location>
        <begin position="60"/>
        <end position="75"/>
    </location>
</feature>
<dbReference type="AlphaFoldDB" id="A0A0D2LMG3"/>
<dbReference type="RefSeq" id="XP_013892019.1">
    <property type="nucleotide sequence ID" value="XM_014036565.1"/>
</dbReference>
<evidence type="ECO:0000313" key="3">
    <source>
        <dbReference type="Proteomes" id="UP000054498"/>
    </source>
</evidence>
<evidence type="ECO:0000256" key="1">
    <source>
        <dbReference type="SAM" id="MobiDB-lite"/>
    </source>
</evidence>
<name>A0A0D2LMG3_9CHLO</name>
<feature type="compositionally biased region" description="Basic and acidic residues" evidence="1">
    <location>
        <begin position="1"/>
        <end position="32"/>
    </location>
</feature>
<protein>
    <submittedName>
        <fullName evidence="2">Uncharacterized protein</fullName>
    </submittedName>
</protein>
<feature type="compositionally biased region" description="Gly residues" evidence="1">
    <location>
        <begin position="49"/>
        <end position="58"/>
    </location>
</feature>
<dbReference type="EMBL" id="KK105128">
    <property type="protein sequence ID" value="KIY92999.1"/>
    <property type="molecule type" value="Genomic_DNA"/>
</dbReference>
<organism evidence="2 3">
    <name type="scientific">Monoraphidium neglectum</name>
    <dbReference type="NCBI Taxonomy" id="145388"/>
    <lineage>
        <taxon>Eukaryota</taxon>
        <taxon>Viridiplantae</taxon>
        <taxon>Chlorophyta</taxon>
        <taxon>core chlorophytes</taxon>
        <taxon>Chlorophyceae</taxon>
        <taxon>CS clade</taxon>
        <taxon>Sphaeropleales</taxon>
        <taxon>Selenastraceae</taxon>
        <taxon>Monoraphidium</taxon>
    </lineage>
</organism>
<feature type="region of interest" description="Disordered" evidence="1">
    <location>
        <begin position="1"/>
        <end position="119"/>
    </location>
</feature>